<reference evidence="1 2" key="1">
    <citation type="submission" date="2010-06" db="EMBL/GenBank/DDBJ databases">
        <title>Complete sequence plasmid of Methanohalobium evestigatum Z-7303.</title>
        <authorList>
            <consortium name="US DOE Joint Genome Institute"/>
            <person name="Lucas S."/>
            <person name="Copeland A."/>
            <person name="Lapidus A."/>
            <person name="Cheng J.-F."/>
            <person name="Bruce D."/>
            <person name="Goodwin L."/>
            <person name="Pitluck S."/>
            <person name="Saunders E."/>
            <person name="Detter J.C."/>
            <person name="Han C."/>
            <person name="Tapia R."/>
            <person name="Land M."/>
            <person name="Hauser L."/>
            <person name="Kyrpides N."/>
            <person name="Mikhailova N."/>
            <person name="Sieprawska-Lupa M."/>
            <person name="Whitman W.B."/>
            <person name="Anderson I."/>
            <person name="Woyke T."/>
        </authorList>
    </citation>
    <scope>NUCLEOTIDE SEQUENCE [LARGE SCALE GENOMIC DNA]</scope>
    <source>
        <strain evidence="2">ATCC BAA-1072 / DSM 3721 / NBRC 107634 / OCM 161 / Z-7303</strain>
        <plasmid evidence="2">Plasmid pMETEV01</plasmid>
    </source>
</reference>
<keyword evidence="1" id="KW-0614">Plasmid</keyword>
<keyword evidence="2" id="KW-1185">Reference proteome</keyword>
<name>D7EC22_METEZ</name>
<sequence precursor="true">MKAKSSTLLMVMVLISMAFVSAVIGQNNISNKTQYSDKTDNISLEKAGSAALFRLW</sequence>
<accession>D7EC22</accession>
<dbReference type="RefSeq" id="WP_013195709.1">
    <property type="nucleotide sequence ID" value="NC_014254.1"/>
</dbReference>
<dbReference type="GeneID" id="43316997"/>
<evidence type="ECO:0000313" key="2">
    <source>
        <dbReference type="Proteomes" id="UP000000391"/>
    </source>
</evidence>
<protein>
    <submittedName>
        <fullName evidence="1">Uncharacterized protein</fullName>
    </submittedName>
</protein>
<evidence type="ECO:0000313" key="1">
    <source>
        <dbReference type="EMBL" id="ADI75144.1"/>
    </source>
</evidence>
<dbReference type="EMBL" id="CP002070">
    <property type="protein sequence ID" value="ADI75144.1"/>
    <property type="molecule type" value="Genomic_DNA"/>
</dbReference>
<dbReference type="KEGG" id="mev:Metev_2332"/>
<geneLocation type="plasmid" evidence="1 2">
    <name>pMETEV01</name>
</geneLocation>
<dbReference type="Proteomes" id="UP000000391">
    <property type="component" value="Plasmid pMETEV01"/>
</dbReference>
<gene>
    <name evidence="1" type="ordered locus">Metev_2332</name>
</gene>
<dbReference type="AlphaFoldDB" id="D7EC22"/>
<proteinExistence type="predicted"/>
<organism evidence="1 2">
    <name type="scientific">Methanohalobium evestigatum (strain ATCC BAA-1072 / DSM 3721 / NBRC 107634 / OCM 161 / Z-7303)</name>
    <dbReference type="NCBI Taxonomy" id="644295"/>
    <lineage>
        <taxon>Archaea</taxon>
        <taxon>Methanobacteriati</taxon>
        <taxon>Methanobacteriota</taxon>
        <taxon>Stenosarchaea group</taxon>
        <taxon>Methanomicrobia</taxon>
        <taxon>Methanosarcinales</taxon>
        <taxon>Methanosarcinaceae</taxon>
        <taxon>Methanohalobium</taxon>
    </lineage>
</organism>
<dbReference type="HOGENOM" id="CLU_3003133_0_0_2"/>